<proteinExistence type="predicted"/>
<dbReference type="Proteomes" id="UP000826651">
    <property type="component" value="Unassembled WGS sequence"/>
</dbReference>
<gene>
    <name evidence="1" type="ORF">KCQ71_22085</name>
</gene>
<reference evidence="1 2" key="1">
    <citation type="submission" date="2021-04" db="EMBL/GenBank/DDBJ databases">
        <title>Ruania sp. nov., isolated from sandy soil of mangrove forest.</title>
        <authorList>
            <person name="Ge X."/>
            <person name="Huang R."/>
            <person name="Liu W."/>
        </authorList>
    </citation>
    <scope>NUCLEOTIDE SEQUENCE [LARGE SCALE GENOMIC DNA]</scope>
    <source>
        <strain evidence="1 2">N2-46</strain>
    </source>
</reference>
<dbReference type="RefSeq" id="WP_223410448.1">
    <property type="nucleotide sequence ID" value="NZ_JAGSHT010000022.1"/>
</dbReference>
<keyword evidence="2" id="KW-1185">Reference proteome</keyword>
<evidence type="ECO:0000313" key="2">
    <source>
        <dbReference type="Proteomes" id="UP000826651"/>
    </source>
</evidence>
<organism evidence="1 2">
    <name type="scientific">Occultella gossypii</name>
    <dbReference type="NCBI Taxonomy" id="2800820"/>
    <lineage>
        <taxon>Bacteria</taxon>
        <taxon>Bacillati</taxon>
        <taxon>Actinomycetota</taxon>
        <taxon>Actinomycetes</taxon>
        <taxon>Micrococcales</taxon>
        <taxon>Ruaniaceae</taxon>
        <taxon>Occultella</taxon>
    </lineage>
</organism>
<accession>A0ABS7SG21</accession>
<comment type="caution">
    <text evidence="1">The sequence shown here is derived from an EMBL/GenBank/DDBJ whole genome shotgun (WGS) entry which is preliminary data.</text>
</comment>
<sequence length="233" mass="24840">MTSTAKLATRLAGHDHREAHAHLVRAGWNVCGVGDWAVTLRSPDGLLAARVSPFDPAYPVFVDLCRRLPDSAHLPRVESDVALDGGGQLTIMEFLLPAPAGVAERVRASWDARDDANLDAVRQVAEDLDATARRTVPWWDGLDTNPGNIMQALDGRTVLVDVFCMDGAALYAALLADPAGFAERIPAEQGQHLTEIAFIARSSTPAEIADLRAAQSLAHRIGPGRGATGILKA</sequence>
<evidence type="ECO:0000313" key="1">
    <source>
        <dbReference type="EMBL" id="MBZ2198853.1"/>
    </source>
</evidence>
<protein>
    <submittedName>
        <fullName evidence="1">Uncharacterized protein</fullName>
    </submittedName>
</protein>
<name>A0ABS7SG21_9MICO</name>
<dbReference type="EMBL" id="JAGSHT010000022">
    <property type="protein sequence ID" value="MBZ2198853.1"/>
    <property type="molecule type" value="Genomic_DNA"/>
</dbReference>